<dbReference type="RefSeq" id="WP_363800552.1">
    <property type="nucleotide sequence ID" value="NZ_CP159925.1"/>
</dbReference>
<dbReference type="EMBL" id="CP159925">
    <property type="protein sequence ID" value="XCO77209.1"/>
    <property type="molecule type" value="Genomic_DNA"/>
</dbReference>
<evidence type="ECO:0000256" key="1">
    <source>
        <dbReference type="SAM" id="SignalP"/>
    </source>
</evidence>
<evidence type="ECO:0000313" key="2">
    <source>
        <dbReference type="EMBL" id="XCO77209.1"/>
    </source>
</evidence>
<reference evidence="2" key="1">
    <citation type="submission" date="2024-06" db="EMBL/GenBank/DDBJ databases">
        <authorList>
            <person name="Li S."/>
        </authorList>
    </citation>
    <scope>NUCLEOTIDE SEQUENCE</scope>
    <source>
        <strain evidence="2">SR10</strain>
    </source>
</reference>
<dbReference type="AlphaFoldDB" id="A0AAU8N0T4"/>
<protein>
    <submittedName>
        <fullName evidence="2">Uncharacterized protein</fullName>
    </submittedName>
</protein>
<accession>A0AAU8N0T4</accession>
<name>A0AAU8N0T4_9GAMM</name>
<feature type="signal peptide" evidence="1">
    <location>
        <begin position="1"/>
        <end position="29"/>
    </location>
</feature>
<gene>
    <name evidence="2" type="ORF">ABU614_10645</name>
</gene>
<organism evidence="2">
    <name type="scientific">Lysobacter firmicutimachus</name>
    <dbReference type="NCBI Taxonomy" id="1792846"/>
    <lineage>
        <taxon>Bacteria</taxon>
        <taxon>Pseudomonadati</taxon>
        <taxon>Pseudomonadota</taxon>
        <taxon>Gammaproteobacteria</taxon>
        <taxon>Lysobacterales</taxon>
        <taxon>Lysobacteraceae</taxon>
        <taxon>Lysobacter</taxon>
    </lineage>
</organism>
<sequence>MTVLSRWLAPFVLAAGFGAVAMAPAPARADDLARVIVDIADVIVRNNTPYYRYGNFGYNDRLIVVRDRYGRPTYYRNVPRYADYRYRPGPPYGVAHGYYNRDCKHNGKCRTTYYDPRYDRRYDGRYSRYDDRYHRHDRHDRYDRDYRYDGRRWRDRDDD</sequence>
<proteinExistence type="predicted"/>
<keyword evidence="1" id="KW-0732">Signal</keyword>
<feature type="chain" id="PRO_5043639042" evidence="1">
    <location>
        <begin position="30"/>
        <end position="159"/>
    </location>
</feature>